<dbReference type="InterPro" id="IPR028202">
    <property type="entry name" value="Reductase_C"/>
</dbReference>
<dbReference type="CDD" id="cd03478">
    <property type="entry name" value="Rieske_AIFL_N"/>
    <property type="match status" value="1"/>
</dbReference>
<sequence length="518" mass="55868">MPAYRVARVDALADGQMKQVKAGQTDVLLVRLAGQVYALGAHCTHYSAPLATGVLQGERIICPWHHACFHARTGEHLEPPGLDHLPTFTVRIEGESIWVEVPEDVASHRLPALVRRDVSDGRTCVVVGSGCAGAYAVEALRAQGFTGRVLWITGAEFPPIDRPNLSKAYLSGEAPEEWMPLRPSAFYAAADVELIQDNPVVRLDATARRITLADGETLPYDVAILAPGAVPRRLEVPGAELSGIFTLRTLDDSRALRAAAQQARRAVVVGASFIGMEAAQSLRHLGLEVTVVAPEAVPFERTLGAPVGHVFQTLHEEHGVRFRLGRTVKAFAGEERVAAVILDDGSELAADLVVVGVGVEPATDFVEGVAKAPDGSILVDAYLQAGEGLFVAGDAARFPDWRTGSPIRIEHWQTAAQLGRLAGANAAGRRQPYQGVPFFWTRQFGVSLQYVGYAGVWDQVVLEGDPSARRFLAYYVRDEAVWAIAGMGRGREMAILHGLLWEHPLPALDLLQDALAAH</sequence>
<evidence type="ECO:0000256" key="6">
    <source>
        <dbReference type="ARBA" id="ARBA00023002"/>
    </source>
</evidence>
<evidence type="ECO:0000259" key="9">
    <source>
        <dbReference type="PROSITE" id="PS51296"/>
    </source>
</evidence>
<comment type="caution">
    <text evidence="10">The sequence shown here is derived from an EMBL/GenBank/DDBJ whole genome shotgun (WGS) entry which is preliminary data.</text>
</comment>
<dbReference type="PRINTS" id="PR00411">
    <property type="entry name" value="PNDRDTASEI"/>
</dbReference>
<evidence type="ECO:0000256" key="1">
    <source>
        <dbReference type="ARBA" id="ARBA00001974"/>
    </source>
</evidence>
<name>A0A7V2B0K4_RHOMR</name>
<dbReference type="GO" id="GO:0051537">
    <property type="term" value="F:2 iron, 2 sulfur cluster binding"/>
    <property type="evidence" value="ECO:0007669"/>
    <property type="project" value="UniProtKB-KW"/>
</dbReference>
<dbReference type="Gene3D" id="2.102.10.10">
    <property type="entry name" value="Rieske [2Fe-2S] iron-sulphur domain"/>
    <property type="match status" value="1"/>
</dbReference>
<dbReference type="SUPFAM" id="SSF51905">
    <property type="entry name" value="FAD/NAD(P)-binding domain"/>
    <property type="match status" value="2"/>
</dbReference>
<keyword evidence="2" id="KW-0285">Flavoprotein</keyword>
<keyword evidence="7" id="KW-0408">Iron</keyword>
<dbReference type="EMBL" id="DSGB01000005">
    <property type="protein sequence ID" value="HER96090.1"/>
    <property type="molecule type" value="Genomic_DNA"/>
</dbReference>
<keyword evidence="4" id="KW-0479">Metal-binding</keyword>
<dbReference type="SUPFAM" id="SSF50022">
    <property type="entry name" value="ISP domain"/>
    <property type="match status" value="1"/>
</dbReference>
<dbReference type="InterPro" id="IPR036188">
    <property type="entry name" value="FAD/NAD-bd_sf"/>
</dbReference>
<dbReference type="InterPro" id="IPR017941">
    <property type="entry name" value="Rieske_2Fe-2S"/>
</dbReference>
<keyword evidence="8" id="KW-0411">Iron-sulfur</keyword>
<dbReference type="PRINTS" id="PR00368">
    <property type="entry name" value="FADPNR"/>
</dbReference>
<gene>
    <name evidence="10" type="ORF">ENO59_06180</name>
</gene>
<keyword evidence="5" id="KW-0274">FAD</keyword>
<dbReference type="PANTHER" id="PTHR43557">
    <property type="entry name" value="APOPTOSIS-INDUCING FACTOR 1"/>
    <property type="match status" value="1"/>
</dbReference>
<dbReference type="Gene3D" id="3.50.50.60">
    <property type="entry name" value="FAD/NAD(P)-binding domain"/>
    <property type="match status" value="2"/>
</dbReference>
<dbReference type="GO" id="GO:0046872">
    <property type="term" value="F:metal ion binding"/>
    <property type="evidence" value="ECO:0007669"/>
    <property type="project" value="UniProtKB-KW"/>
</dbReference>
<dbReference type="InterPro" id="IPR016156">
    <property type="entry name" value="FAD/NAD-linked_Rdtase_dimer_sf"/>
</dbReference>
<evidence type="ECO:0000256" key="8">
    <source>
        <dbReference type="ARBA" id="ARBA00023014"/>
    </source>
</evidence>
<feature type="domain" description="Rieske" evidence="9">
    <location>
        <begin position="3"/>
        <end position="99"/>
    </location>
</feature>
<dbReference type="PROSITE" id="PS51296">
    <property type="entry name" value="RIESKE"/>
    <property type="match status" value="1"/>
</dbReference>
<evidence type="ECO:0000313" key="10">
    <source>
        <dbReference type="EMBL" id="HER96090.1"/>
    </source>
</evidence>
<evidence type="ECO:0000256" key="5">
    <source>
        <dbReference type="ARBA" id="ARBA00022827"/>
    </source>
</evidence>
<organism evidence="10">
    <name type="scientific">Rhodothermus marinus</name>
    <name type="common">Rhodothermus obamensis</name>
    <dbReference type="NCBI Taxonomy" id="29549"/>
    <lineage>
        <taxon>Bacteria</taxon>
        <taxon>Pseudomonadati</taxon>
        <taxon>Rhodothermota</taxon>
        <taxon>Rhodothermia</taxon>
        <taxon>Rhodothermales</taxon>
        <taxon>Rhodothermaceae</taxon>
        <taxon>Rhodothermus</taxon>
    </lineage>
</organism>
<dbReference type="InterPro" id="IPR050446">
    <property type="entry name" value="FAD-oxidoreductase/Apoptosis"/>
</dbReference>
<reference evidence="10" key="1">
    <citation type="journal article" date="2020" name="mSystems">
        <title>Genome- and Community-Level Interaction Insights into Carbon Utilization and Element Cycling Functions of Hydrothermarchaeota in Hydrothermal Sediment.</title>
        <authorList>
            <person name="Zhou Z."/>
            <person name="Liu Y."/>
            <person name="Xu W."/>
            <person name="Pan J."/>
            <person name="Luo Z.H."/>
            <person name="Li M."/>
        </authorList>
    </citation>
    <scope>NUCLEOTIDE SEQUENCE [LARGE SCALE GENOMIC DNA]</scope>
    <source>
        <strain evidence="10">SpSt-143</strain>
    </source>
</reference>
<dbReference type="GO" id="GO:0005737">
    <property type="term" value="C:cytoplasm"/>
    <property type="evidence" value="ECO:0007669"/>
    <property type="project" value="TreeGrafter"/>
</dbReference>
<comment type="cofactor">
    <cofactor evidence="1">
        <name>FAD</name>
        <dbReference type="ChEBI" id="CHEBI:57692"/>
    </cofactor>
</comment>
<dbReference type="PANTHER" id="PTHR43557:SF2">
    <property type="entry name" value="RIESKE DOMAIN-CONTAINING PROTEIN-RELATED"/>
    <property type="match status" value="1"/>
</dbReference>
<evidence type="ECO:0000256" key="2">
    <source>
        <dbReference type="ARBA" id="ARBA00022630"/>
    </source>
</evidence>
<evidence type="ECO:0000256" key="4">
    <source>
        <dbReference type="ARBA" id="ARBA00022723"/>
    </source>
</evidence>
<evidence type="ECO:0000256" key="7">
    <source>
        <dbReference type="ARBA" id="ARBA00023004"/>
    </source>
</evidence>
<proteinExistence type="predicted"/>
<dbReference type="Gene3D" id="3.30.390.30">
    <property type="match status" value="1"/>
</dbReference>
<protein>
    <submittedName>
        <fullName evidence="10">Pyridine nucleotide-disulfide oxidoreductase</fullName>
    </submittedName>
</protein>
<dbReference type="AlphaFoldDB" id="A0A7V2B0K4"/>
<dbReference type="InterPro" id="IPR023753">
    <property type="entry name" value="FAD/NAD-binding_dom"/>
</dbReference>
<evidence type="ECO:0000256" key="3">
    <source>
        <dbReference type="ARBA" id="ARBA00022714"/>
    </source>
</evidence>
<dbReference type="GO" id="GO:0016651">
    <property type="term" value="F:oxidoreductase activity, acting on NAD(P)H"/>
    <property type="evidence" value="ECO:0007669"/>
    <property type="project" value="TreeGrafter"/>
</dbReference>
<keyword evidence="3" id="KW-0001">2Fe-2S</keyword>
<dbReference type="Pfam" id="PF00355">
    <property type="entry name" value="Rieske"/>
    <property type="match status" value="1"/>
</dbReference>
<dbReference type="SUPFAM" id="SSF55424">
    <property type="entry name" value="FAD/NAD-linked reductases, dimerisation (C-terminal) domain"/>
    <property type="match status" value="1"/>
</dbReference>
<keyword evidence="6" id="KW-0560">Oxidoreductase</keyword>
<dbReference type="InterPro" id="IPR036922">
    <property type="entry name" value="Rieske_2Fe-2S_sf"/>
</dbReference>
<accession>A0A7V2B0K4</accession>
<dbReference type="Pfam" id="PF14759">
    <property type="entry name" value="Reductase_C"/>
    <property type="match status" value="1"/>
</dbReference>
<dbReference type="Pfam" id="PF07992">
    <property type="entry name" value="Pyr_redox_2"/>
    <property type="match status" value="1"/>
</dbReference>